<comment type="caution">
    <text evidence="2">The sequence shown here is derived from an EMBL/GenBank/DDBJ whole genome shotgun (WGS) entry which is preliminary data.</text>
</comment>
<dbReference type="EMBL" id="JAGQHS010000017">
    <property type="protein sequence ID" value="MCA9755185.1"/>
    <property type="molecule type" value="Genomic_DNA"/>
</dbReference>
<dbReference type="Proteomes" id="UP000739538">
    <property type="component" value="Unassembled WGS sequence"/>
</dbReference>
<feature type="signal peptide" evidence="1">
    <location>
        <begin position="1"/>
        <end position="22"/>
    </location>
</feature>
<feature type="chain" id="PRO_5037993397" description="FlgD Ig-like domain-containing protein" evidence="1">
    <location>
        <begin position="23"/>
        <end position="411"/>
    </location>
</feature>
<evidence type="ECO:0000313" key="2">
    <source>
        <dbReference type="EMBL" id="MCA9755185.1"/>
    </source>
</evidence>
<accession>A0A956N9I3</accession>
<reference evidence="2" key="1">
    <citation type="submission" date="2020-04" db="EMBL/GenBank/DDBJ databases">
        <authorList>
            <person name="Zhang T."/>
        </authorList>
    </citation>
    <scope>NUCLEOTIDE SEQUENCE</scope>
    <source>
        <strain evidence="2">HKST-UBA02</strain>
    </source>
</reference>
<dbReference type="Gene3D" id="2.60.40.4070">
    <property type="match status" value="1"/>
</dbReference>
<proteinExistence type="predicted"/>
<protein>
    <recommendedName>
        <fullName evidence="4">FlgD Ig-like domain-containing protein</fullName>
    </recommendedName>
</protein>
<sequence length="411" mass="45077">MSAFLLTLGLMTLGLAASPSFATTATSLEERIVIDGDSSDFEEGEAVFGITSDGQSEEPSNDSVWGPNNDINQIKITWDAQNLYIACDGYIWDNNMILLMDLTGTAGPEFASDGEGLTAMTELNSWRRNFAFSQDFTPDLFLATWDGNSAPQIWTFIPDQENQVQQALAGTFQGVATFLQNSPGRCMEAAIPWNLLFGGRSEEVQDPDSGVDTWAIPADMRYLRFAAVVTAGPDGTGGPDSAPDNLTGHQQDSAVLVPIDNFAVLPIDENEDGIADFGIEPHDRIDYKLRPPFQGIRFEVASVTLDRKIVSPEEGRSLEFRPRLTPELDPDDHVRTIVLTARIYDSLGRIVRTLYTDDRRFAADPTNPDLDQWDGFDERGRMVEGGIYVLSVVSGESPGQSRSSTVFGVVR</sequence>
<evidence type="ECO:0008006" key="4">
    <source>
        <dbReference type="Google" id="ProtNLM"/>
    </source>
</evidence>
<reference evidence="2" key="2">
    <citation type="journal article" date="2021" name="Microbiome">
        <title>Successional dynamics and alternative stable states in a saline activated sludge microbial community over 9 years.</title>
        <authorList>
            <person name="Wang Y."/>
            <person name="Ye J."/>
            <person name="Ju F."/>
            <person name="Liu L."/>
            <person name="Boyd J.A."/>
            <person name="Deng Y."/>
            <person name="Parks D.H."/>
            <person name="Jiang X."/>
            <person name="Yin X."/>
            <person name="Woodcroft B.J."/>
            <person name="Tyson G.W."/>
            <person name="Hugenholtz P."/>
            <person name="Polz M.F."/>
            <person name="Zhang T."/>
        </authorList>
    </citation>
    <scope>NUCLEOTIDE SEQUENCE</scope>
    <source>
        <strain evidence="2">HKST-UBA02</strain>
    </source>
</reference>
<name>A0A956N9I3_UNCEI</name>
<gene>
    <name evidence="2" type="ORF">KDA27_05235</name>
</gene>
<organism evidence="2 3">
    <name type="scientific">Eiseniibacteriota bacterium</name>
    <dbReference type="NCBI Taxonomy" id="2212470"/>
    <lineage>
        <taxon>Bacteria</taxon>
        <taxon>Candidatus Eiseniibacteriota</taxon>
    </lineage>
</organism>
<evidence type="ECO:0000256" key="1">
    <source>
        <dbReference type="SAM" id="SignalP"/>
    </source>
</evidence>
<dbReference type="AlphaFoldDB" id="A0A956N9I3"/>
<evidence type="ECO:0000313" key="3">
    <source>
        <dbReference type="Proteomes" id="UP000739538"/>
    </source>
</evidence>
<keyword evidence="1" id="KW-0732">Signal</keyword>